<dbReference type="PROSITE" id="PS51163">
    <property type="entry name" value="YRDC"/>
    <property type="match status" value="1"/>
</dbReference>
<dbReference type="Proteomes" id="UP000324194">
    <property type="component" value="Chromosome 1"/>
</dbReference>
<evidence type="ECO:0000256" key="4">
    <source>
        <dbReference type="ARBA" id="ARBA00022723"/>
    </source>
</evidence>
<comment type="similarity">
    <text evidence="2 8">Belongs to the carbamoyltransferase HypF family.</text>
</comment>
<organism evidence="12 13">
    <name type="scientific">Aquicella siphonis</name>
    <dbReference type="NCBI Taxonomy" id="254247"/>
    <lineage>
        <taxon>Bacteria</taxon>
        <taxon>Pseudomonadati</taxon>
        <taxon>Pseudomonadota</taxon>
        <taxon>Gammaproteobacteria</taxon>
        <taxon>Legionellales</taxon>
        <taxon>Coxiellaceae</taxon>
        <taxon>Aquicella</taxon>
    </lineage>
</organism>
<evidence type="ECO:0000256" key="7">
    <source>
        <dbReference type="ARBA" id="ARBA00048220"/>
    </source>
</evidence>
<evidence type="ECO:0000256" key="2">
    <source>
        <dbReference type="ARBA" id="ARBA00008097"/>
    </source>
</evidence>
<dbReference type="GO" id="GO:0016874">
    <property type="term" value="F:ligase activity"/>
    <property type="evidence" value="ECO:0007669"/>
    <property type="project" value="UniProtKB-UniRule"/>
</dbReference>
<keyword evidence="3" id="KW-0436">Ligase</keyword>
<sequence>MKPERLRIHIKGQVQGVGFRPHACQTARRLDLTGWVQNNAEGVLIEIQGASVSSFLPCLMAELPPLARVYQVQSKRIPREQDEKTFQIIQSRSGPVNTLISPDAGICDACLFELFDPASRYYLYPFLNCTHCGPRLTITRRLPYDRHHTSMDVFPLCPDCRRDYTDVENRRYHAQPVACAACGPRLTHSIAQAAQYLRDGEIIALKGQGGYQLICDAKNSGTVRRLREGKNREAKPLALMTLNAASASCLAHVCEHSKRLLESKERPIVLLPGRGFDSHVCASHLHSGVSRNFLDVIAPGLSTIGVMLPYTPLYYLMFHALAGFPAGHAWLEEDHPYVLVVTSANRSGDPLVADDQTALRELCGIADRIIFYNREIVCRADDSVVRVIDHAPVFIRRSRGYVPSPVRLAHALPSTLALGGHLKNTFCLTRADEAFVSPYIGTLNNKAAIDFFHESLNHFMEFLDIRPERIAHDFHPDFYTTQFAQHYGLPVYAVQHHHAHLAAVAAEQHILTPALGLALDGYGYGAKGEAWGGELFLLENTACKRLGYLTPLPLPGGDIAAREPWRMAASVLHLLGRGQEIPHRFGQYPHAGLLSSLLEKGLNTSLTSSGGRLFDAASGILGVTGVSRYEGQAAMQLESLVTKPVILPEGWRVENGCLNMLPVLARLFDMDPVRGANLFHGTLTAGMVEWIIKAAECHSVDVVLLAGGCFLNKVLAEGLINRLAEKGLKAILPRSIPPNDGGLSLGQAWIAGRM</sequence>
<dbReference type="KEGG" id="asip:AQUSIP_08210"/>
<accession>A0A5E4PGT7</accession>
<protein>
    <recommendedName>
        <fullName evidence="8">Carbamoyltransferase HypF</fullName>
        <ecNumber evidence="8">6.2.-.-</ecNumber>
    </recommendedName>
</protein>
<dbReference type="Pfam" id="PF00708">
    <property type="entry name" value="Acylphosphatase"/>
    <property type="match status" value="1"/>
</dbReference>
<evidence type="ECO:0000259" key="10">
    <source>
        <dbReference type="PROSITE" id="PS51160"/>
    </source>
</evidence>
<evidence type="ECO:0000256" key="8">
    <source>
        <dbReference type="PIRNR" id="PIRNR006256"/>
    </source>
</evidence>
<dbReference type="EC" id="6.2.-.-" evidence="8"/>
<comment type="function">
    <text evidence="8">Involved in the maturation of [NiFe] hydrogenases. Along with HypE, it catalyzes the synthesis of the CN ligands of the active site iron of [NiFe]-hydrogenases. HypF functions as a carbamoyl transferase using carbamoylphosphate as a substrate and transferring the carboxamido moiety in an ATP-dependent reaction to the thiolate of the C-terminal cysteine of HypE yielding a protein-S-carboxamide.</text>
</comment>
<dbReference type="AlphaFoldDB" id="A0A5E4PGT7"/>
<dbReference type="RefSeq" id="WP_148338830.1">
    <property type="nucleotide sequence ID" value="NZ_LR699119.1"/>
</dbReference>
<feature type="domain" description="Acylphosphatase-like" evidence="10">
    <location>
        <begin position="5"/>
        <end position="90"/>
    </location>
</feature>
<evidence type="ECO:0000259" key="11">
    <source>
        <dbReference type="PROSITE" id="PS51163"/>
    </source>
</evidence>
<dbReference type="InterPro" id="IPR041440">
    <property type="entry name" value="HypF_C"/>
</dbReference>
<dbReference type="Gene3D" id="3.30.420.40">
    <property type="match status" value="1"/>
</dbReference>
<feature type="domain" description="YrdC-like" evidence="11">
    <location>
        <begin position="187"/>
        <end position="400"/>
    </location>
</feature>
<dbReference type="Gene3D" id="3.90.870.50">
    <property type="match status" value="1"/>
</dbReference>
<dbReference type="Pfam" id="PF22521">
    <property type="entry name" value="HypF_C_2"/>
    <property type="match status" value="1"/>
</dbReference>
<proteinExistence type="inferred from homology"/>
<dbReference type="InterPro" id="IPR004421">
    <property type="entry name" value="Carbamoyltransferase_HypF"/>
</dbReference>
<dbReference type="InterPro" id="IPR011125">
    <property type="entry name" value="Znf_HypF"/>
</dbReference>
<dbReference type="Pfam" id="PF07503">
    <property type="entry name" value="zf-HYPF"/>
    <property type="match status" value="2"/>
</dbReference>
<keyword evidence="6" id="KW-0862">Zinc</keyword>
<reference evidence="12 13" key="1">
    <citation type="submission" date="2019-08" db="EMBL/GenBank/DDBJ databases">
        <authorList>
            <person name="Guy L."/>
        </authorList>
    </citation>
    <scope>NUCLEOTIDE SEQUENCE [LARGE SCALE GENOMIC DNA]</scope>
    <source>
        <strain evidence="12 13">SGT-108</strain>
    </source>
</reference>
<dbReference type="Pfam" id="PF17788">
    <property type="entry name" value="HypF_C"/>
    <property type="match status" value="1"/>
</dbReference>
<feature type="active site" evidence="9">
    <location>
        <position position="20"/>
    </location>
</feature>
<evidence type="ECO:0000256" key="9">
    <source>
        <dbReference type="PROSITE-ProRule" id="PRU00520"/>
    </source>
</evidence>
<dbReference type="PROSITE" id="PS51160">
    <property type="entry name" value="ACYLPHOSPHATASE_3"/>
    <property type="match status" value="1"/>
</dbReference>
<dbReference type="PROSITE" id="PS00150">
    <property type="entry name" value="ACYLPHOSPHATASE_1"/>
    <property type="match status" value="1"/>
</dbReference>
<evidence type="ECO:0000256" key="6">
    <source>
        <dbReference type="ARBA" id="ARBA00022833"/>
    </source>
</evidence>
<gene>
    <name evidence="12" type="primary">hypF</name>
    <name evidence="12" type="ORF">AQUSIP_08210</name>
</gene>
<dbReference type="InterPro" id="IPR017968">
    <property type="entry name" value="Acylphosphatase_CS"/>
</dbReference>
<keyword evidence="4" id="KW-0479">Metal-binding</keyword>
<dbReference type="UniPathway" id="UPA00335"/>
<dbReference type="GO" id="GO:0051604">
    <property type="term" value="P:protein maturation"/>
    <property type="evidence" value="ECO:0007669"/>
    <property type="project" value="TreeGrafter"/>
</dbReference>
<dbReference type="NCBIfam" id="TIGR00143">
    <property type="entry name" value="hypF"/>
    <property type="match status" value="1"/>
</dbReference>
<dbReference type="SUPFAM" id="SSF55821">
    <property type="entry name" value="YrdC/RibB"/>
    <property type="match status" value="1"/>
</dbReference>
<dbReference type="EMBL" id="LR699119">
    <property type="protein sequence ID" value="VVC75531.1"/>
    <property type="molecule type" value="Genomic_DNA"/>
</dbReference>
<comment type="catalytic activity">
    <reaction evidence="7 8">
        <text>C-terminal L-cysteinyl-[HypE protein] + carbamoyl phosphate + ATP + H2O = C-terminal S-carboxamide-L-cysteinyl-[HypE protein] + AMP + phosphate + diphosphate + H(+)</text>
        <dbReference type="Rhea" id="RHEA:55636"/>
        <dbReference type="Rhea" id="RHEA-COMP:14247"/>
        <dbReference type="Rhea" id="RHEA-COMP:14392"/>
        <dbReference type="ChEBI" id="CHEBI:15377"/>
        <dbReference type="ChEBI" id="CHEBI:15378"/>
        <dbReference type="ChEBI" id="CHEBI:30616"/>
        <dbReference type="ChEBI" id="CHEBI:33019"/>
        <dbReference type="ChEBI" id="CHEBI:43474"/>
        <dbReference type="ChEBI" id="CHEBI:58228"/>
        <dbReference type="ChEBI" id="CHEBI:76913"/>
        <dbReference type="ChEBI" id="CHEBI:139126"/>
        <dbReference type="ChEBI" id="CHEBI:456215"/>
    </reaction>
</comment>
<dbReference type="GO" id="GO:0003725">
    <property type="term" value="F:double-stranded RNA binding"/>
    <property type="evidence" value="ECO:0007669"/>
    <property type="project" value="InterPro"/>
</dbReference>
<feature type="active site" evidence="9">
    <location>
        <position position="38"/>
    </location>
</feature>
<dbReference type="PIRSF" id="PIRSF006256">
    <property type="entry name" value="CMPcnvr_hdrg_mat"/>
    <property type="match status" value="1"/>
</dbReference>
<evidence type="ECO:0000256" key="3">
    <source>
        <dbReference type="ARBA" id="ARBA00022598"/>
    </source>
</evidence>
<evidence type="ECO:0000313" key="12">
    <source>
        <dbReference type="EMBL" id="VVC75531.1"/>
    </source>
</evidence>
<evidence type="ECO:0000256" key="5">
    <source>
        <dbReference type="ARBA" id="ARBA00022771"/>
    </source>
</evidence>
<dbReference type="Gene3D" id="3.30.110.120">
    <property type="match status" value="1"/>
</dbReference>
<dbReference type="Pfam" id="PF01300">
    <property type="entry name" value="Sua5_yciO_yrdC"/>
    <property type="match status" value="1"/>
</dbReference>
<dbReference type="InterPro" id="IPR055128">
    <property type="entry name" value="HypF_C_2"/>
</dbReference>
<keyword evidence="9" id="KW-0378">Hydrolase</keyword>
<dbReference type="InterPro" id="IPR017945">
    <property type="entry name" value="DHBP_synth_RibB-like_a/b_dom"/>
</dbReference>
<comment type="pathway">
    <text evidence="1 8">Protein modification; [NiFe] hydrogenase maturation.</text>
</comment>
<evidence type="ECO:0000313" key="13">
    <source>
        <dbReference type="Proteomes" id="UP000324194"/>
    </source>
</evidence>
<comment type="catalytic activity">
    <reaction evidence="9">
        <text>an acyl phosphate + H2O = a carboxylate + phosphate + H(+)</text>
        <dbReference type="Rhea" id="RHEA:14965"/>
        <dbReference type="ChEBI" id="CHEBI:15377"/>
        <dbReference type="ChEBI" id="CHEBI:15378"/>
        <dbReference type="ChEBI" id="CHEBI:29067"/>
        <dbReference type="ChEBI" id="CHEBI:43474"/>
        <dbReference type="ChEBI" id="CHEBI:59918"/>
        <dbReference type="EC" id="3.6.1.7"/>
    </reaction>
</comment>
<dbReference type="SUPFAM" id="SSF54975">
    <property type="entry name" value="Acylphosphatase/BLUF domain-like"/>
    <property type="match status" value="1"/>
</dbReference>
<dbReference type="InterPro" id="IPR051060">
    <property type="entry name" value="Carbamoyltrans_HypF-like"/>
</dbReference>
<dbReference type="InterPro" id="IPR006070">
    <property type="entry name" value="Sua5-like_dom"/>
</dbReference>
<dbReference type="OrthoDB" id="9808093at2"/>
<dbReference type="GO" id="GO:0016743">
    <property type="term" value="F:carboxyl- or carbamoyltransferase activity"/>
    <property type="evidence" value="ECO:0007669"/>
    <property type="project" value="UniProtKB-UniRule"/>
</dbReference>
<keyword evidence="5" id="KW-0863">Zinc-finger</keyword>
<dbReference type="GO" id="GO:0008270">
    <property type="term" value="F:zinc ion binding"/>
    <property type="evidence" value="ECO:0007669"/>
    <property type="project" value="UniProtKB-KW"/>
</dbReference>
<name>A0A5E4PGT7_9COXI</name>
<keyword evidence="12" id="KW-0808">Transferase</keyword>
<dbReference type="InterPro" id="IPR036046">
    <property type="entry name" value="Acylphosphatase-like_dom_sf"/>
</dbReference>
<dbReference type="PANTHER" id="PTHR42959">
    <property type="entry name" value="CARBAMOYLTRANSFERASE"/>
    <property type="match status" value="1"/>
</dbReference>
<evidence type="ECO:0000256" key="1">
    <source>
        <dbReference type="ARBA" id="ARBA00004711"/>
    </source>
</evidence>
<dbReference type="Gene3D" id="3.30.420.360">
    <property type="match status" value="1"/>
</dbReference>
<dbReference type="InterPro" id="IPR001792">
    <property type="entry name" value="Acylphosphatase-like_dom"/>
</dbReference>
<dbReference type="GO" id="GO:0003998">
    <property type="term" value="F:acylphosphatase activity"/>
    <property type="evidence" value="ECO:0007669"/>
    <property type="project" value="UniProtKB-EC"/>
</dbReference>
<keyword evidence="13" id="KW-1185">Reference proteome</keyword>
<dbReference type="PANTHER" id="PTHR42959:SF1">
    <property type="entry name" value="CARBAMOYLTRANSFERASE HYPF"/>
    <property type="match status" value="1"/>
</dbReference>